<dbReference type="PROSITE" id="PS50865">
    <property type="entry name" value="ZF_MYND_2"/>
    <property type="match status" value="1"/>
</dbReference>
<dbReference type="InterPro" id="IPR011990">
    <property type="entry name" value="TPR-like_helical_dom_sf"/>
</dbReference>
<keyword evidence="2 4" id="KW-0863">Zinc-finger</keyword>
<dbReference type="OrthoDB" id="5986190at2759"/>
<proteinExistence type="predicted"/>
<evidence type="ECO:0000313" key="6">
    <source>
        <dbReference type="EMBL" id="CAH0366736.1"/>
    </source>
</evidence>
<dbReference type="Gene3D" id="3.30.40.10">
    <property type="entry name" value="Zinc/RING finger domain, C3HC4 (zinc finger)"/>
    <property type="match status" value="1"/>
</dbReference>
<dbReference type="AlphaFoldDB" id="A0A8J2SFN6"/>
<keyword evidence="7" id="KW-1185">Reference proteome</keyword>
<protein>
    <recommendedName>
        <fullName evidence="5">MYND-type domain-containing protein</fullName>
    </recommendedName>
</protein>
<evidence type="ECO:0000256" key="3">
    <source>
        <dbReference type="ARBA" id="ARBA00022833"/>
    </source>
</evidence>
<evidence type="ECO:0000259" key="5">
    <source>
        <dbReference type="PROSITE" id="PS50865"/>
    </source>
</evidence>
<name>A0A8J2SFN6_9STRA</name>
<dbReference type="Proteomes" id="UP000789595">
    <property type="component" value="Unassembled WGS sequence"/>
</dbReference>
<dbReference type="SUPFAM" id="SSF144232">
    <property type="entry name" value="HIT/MYND zinc finger-like"/>
    <property type="match status" value="1"/>
</dbReference>
<sequence length="383" mass="43080">MILTTCAACAAPLALDAPRCVRCKVRYCDSTCQHDHWRRGHKQMCKKIHRGGNAEQYHADKKYKEAVAAAVEKCAADTKGQTCYICTQALHWKTKEGLVRGCACRGTSGFAHVSCLAEQAKILVAEGEENNLGLKAKEARWERWHTCSLCEQRYHGVVLCALGWACWKTYVEREKTDCHRFHAMAILGSGLRAAFTLGSPQKEKEKFSKEALRVFEAQLSELQTLHKKAKVELQLNTMMNIAACYADLRWHEKSLSMKREMYYKAEAFNYPFEGRLQIAINLANSLIVLGHHAEAKSFLRQTIDMAIGVLGPTAKLNHVRVLTLRAILGNVCFRSAASREDVAEAERIIADVLKNERRVLGPAHPETLSTQRDLEKVRAVLRA</sequence>
<dbReference type="EMBL" id="CAKKNE010000001">
    <property type="protein sequence ID" value="CAH0366736.1"/>
    <property type="molecule type" value="Genomic_DNA"/>
</dbReference>
<comment type="caution">
    <text evidence="6">The sequence shown here is derived from an EMBL/GenBank/DDBJ whole genome shotgun (WGS) entry which is preliminary data.</text>
</comment>
<gene>
    <name evidence="6" type="ORF">PECAL_1P32450</name>
</gene>
<evidence type="ECO:0000256" key="1">
    <source>
        <dbReference type="ARBA" id="ARBA00022723"/>
    </source>
</evidence>
<dbReference type="Gene3D" id="6.10.140.2220">
    <property type="match status" value="1"/>
</dbReference>
<keyword evidence="3" id="KW-0862">Zinc</keyword>
<evidence type="ECO:0000256" key="2">
    <source>
        <dbReference type="ARBA" id="ARBA00022771"/>
    </source>
</evidence>
<evidence type="ECO:0000313" key="7">
    <source>
        <dbReference type="Proteomes" id="UP000789595"/>
    </source>
</evidence>
<accession>A0A8J2SFN6</accession>
<organism evidence="6 7">
    <name type="scientific">Pelagomonas calceolata</name>
    <dbReference type="NCBI Taxonomy" id="35677"/>
    <lineage>
        <taxon>Eukaryota</taxon>
        <taxon>Sar</taxon>
        <taxon>Stramenopiles</taxon>
        <taxon>Ochrophyta</taxon>
        <taxon>Pelagophyceae</taxon>
        <taxon>Pelagomonadales</taxon>
        <taxon>Pelagomonadaceae</taxon>
        <taxon>Pelagomonas</taxon>
    </lineage>
</organism>
<dbReference type="Gene3D" id="1.25.40.10">
    <property type="entry name" value="Tetratricopeptide repeat domain"/>
    <property type="match status" value="1"/>
</dbReference>
<keyword evidence="1" id="KW-0479">Metal-binding</keyword>
<dbReference type="InterPro" id="IPR013083">
    <property type="entry name" value="Znf_RING/FYVE/PHD"/>
</dbReference>
<dbReference type="GO" id="GO:0008270">
    <property type="term" value="F:zinc ion binding"/>
    <property type="evidence" value="ECO:0007669"/>
    <property type="project" value="UniProtKB-KW"/>
</dbReference>
<evidence type="ECO:0000256" key="4">
    <source>
        <dbReference type="PROSITE-ProRule" id="PRU00134"/>
    </source>
</evidence>
<dbReference type="InterPro" id="IPR002893">
    <property type="entry name" value="Znf_MYND"/>
</dbReference>
<reference evidence="6" key="1">
    <citation type="submission" date="2021-11" db="EMBL/GenBank/DDBJ databases">
        <authorList>
            <consortium name="Genoscope - CEA"/>
            <person name="William W."/>
        </authorList>
    </citation>
    <scope>NUCLEOTIDE SEQUENCE</scope>
</reference>
<dbReference type="Pfam" id="PF01753">
    <property type="entry name" value="zf-MYND"/>
    <property type="match status" value="1"/>
</dbReference>
<feature type="domain" description="MYND-type" evidence="5">
    <location>
        <begin position="6"/>
        <end position="45"/>
    </location>
</feature>